<evidence type="ECO:0000256" key="1">
    <source>
        <dbReference type="SAM" id="SignalP"/>
    </source>
</evidence>
<feature type="chain" id="PRO_5046467583" evidence="1">
    <location>
        <begin position="22"/>
        <end position="147"/>
    </location>
</feature>
<name>A0ABT2AG83_9BURK</name>
<evidence type="ECO:0000313" key="2">
    <source>
        <dbReference type="EMBL" id="MCS0595201.1"/>
    </source>
</evidence>
<dbReference type="Proteomes" id="UP001206572">
    <property type="component" value="Unassembled WGS sequence"/>
</dbReference>
<dbReference type="EMBL" id="JANUHA010000001">
    <property type="protein sequence ID" value="MCS0595201.1"/>
    <property type="molecule type" value="Genomic_DNA"/>
</dbReference>
<evidence type="ECO:0000313" key="3">
    <source>
        <dbReference type="Proteomes" id="UP001206572"/>
    </source>
</evidence>
<dbReference type="RefSeq" id="WP_258826275.1">
    <property type="nucleotide sequence ID" value="NZ_JANUHA010000001.1"/>
</dbReference>
<keyword evidence="3" id="KW-1185">Reference proteome</keyword>
<keyword evidence="1" id="KW-0732">Signal</keyword>
<gene>
    <name evidence="2" type="ORF">NX780_02440</name>
</gene>
<sequence>MRLLASLLLSLAILAPQAATAGPAATALGECLKDNTSGKDRKDLARWVFISMSAHPDMRSLATVSQDAQLDSDKRMAAVLTRLLSESCPTQTRAAVEQEGQPGLFNSFKVLGEVAMLELMSNPEVTKTISGYVQHVDMAKLEKVLKK</sequence>
<accession>A0ABT2AG83</accession>
<comment type="caution">
    <text evidence="2">The sequence shown here is derived from an EMBL/GenBank/DDBJ whole genome shotgun (WGS) entry which is preliminary data.</text>
</comment>
<proteinExistence type="predicted"/>
<reference evidence="2 3" key="1">
    <citation type="submission" date="2022-08" db="EMBL/GenBank/DDBJ databases">
        <title>Reclassification of Massilia species as members of the genera Telluria, Duganella, Pseudoduganella, Mokoshia gen. nov. and Zemynaea gen. nov. using orthogonal and non-orthogonal genome-based approaches.</title>
        <authorList>
            <person name="Bowman J.P."/>
        </authorList>
    </citation>
    <scope>NUCLEOTIDE SEQUENCE [LARGE SCALE GENOMIC DNA]</scope>
    <source>
        <strain evidence="2 3">JCM 31661</strain>
    </source>
</reference>
<protein>
    <submittedName>
        <fullName evidence="2">Uncharacterized protein</fullName>
    </submittedName>
</protein>
<organism evidence="2 3">
    <name type="scientific">Massilia agri</name>
    <dbReference type="NCBI Taxonomy" id="1886785"/>
    <lineage>
        <taxon>Bacteria</taxon>
        <taxon>Pseudomonadati</taxon>
        <taxon>Pseudomonadota</taxon>
        <taxon>Betaproteobacteria</taxon>
        <taxon>Burkholderiales</taxon>
        <taxon>Oxalobacteraceae</taxon>
        <taxon>Telluria group</taxon>
        <taxon>Massilia</taxon>
    </lineage>
</organism>
<feature type="signal peptide" evidence="1">
    <location>
        <begin position="1"/>
        <end position="21"/>
    </location>
</feature>